<organism evidence="1 3">
    <name type="scientific">Pyrodictium delaneyi</name>
    <dbReference type="NCBI Taxonomy" id="1273541"/>
    <lineage>
        <taxon>Archaea</taxon>
        <taxon>Thermoproteota</taxon>
        <taxon>Thermoprotei</taxon>
        <taxon>Desulfurococcales</taxon>
        <taxon>Pyrodictiaceae</taxon>
        <taxon>Pyrodictium</taxon>
    </lineage>
</organism>
<proteinExistence type="predicted"/>
<dbReference type="InterPro" id="IPR037171">
    <property type="entry name" value="NagB/RpiA_transferase-like"/>
</dbReference>
<dbReference type="PATRIC" id="fig|1273541.4.peg.625"/>
<dbReference type="GO" id="GO:0016874">
    <property type="term" value="F:ligase activity"/>
    <property type="evidence" value="ECO:0007669"/>
    <property type="project" value="UniProtKB-KW"/>
</dbReference>
<dbReference type="InterPro" id="IPR024185">
    <property type="entry name" value="FTHF_cligase-like_sf"/>
</dbReference>
<dbReference type="PANTHER" id="PTHR13017">
    <property type="entry name" value="5-FORMYLTETRAHYDROFOLATE CYCLO-LIGASE-RELATED"/>
    <property type="match status" value="1"/>
</dbReference>
<keyword evidence="4" id="KW-1185">Reference proteome</keyword>
<evidence type="ECO:0000313" key="2">
    <source>
        <dbReference type="EMBL" id="OWJ54083.1"/>
    </source>
</evidence>
<dbReference type="RefSeq" id="WP_055408061.1">
    <property type="nucleotide sequence ID" value="NZ_CP013011.1"/>
</dbReference>
<reference evidence="2 4" key="2">
    <citation type="submission" date="2017-05" db="EMBL/GenBank/DDBJ databases">
        <title>The draft genome of the hyperthermophilic archaeon 'Pyrodictium delaneyi strain Hulk', an iron and nitrate reducer, reveals the capacity for sulfate reduction.</title>
        <authorList>
            <person name="Demey L.M."/>
            <person name="Miller C."/>
            <person name="Manzella M."/>
            <person name="Reguera G."/>
            <person name="Kashefi K."/>
        </authorList>
    </citation>
    <scope>NUCLEOTIDE SEQUENCE [LARGE SCALE GENOMIC DNA]</scope>
    <source>
        <strain evidence="2 4">Hulk</strain>
    </source>
</reference>
<evidence type="ECO:0000313" key="1">
    <source>
        <dbReference type="EMBL" id="ALL00626.1"/>
    </source>
</evidence>
<dbReference type="Proteomes" id="UP000058613">
    <property type="component" value="Chromosome"/>
</dbReference>
<protein>
    <submittedName>
        <fullName evidence="1">5-formyltetrahydrofolate cyclo-ligase</fullName>
    </submittedName>
</protein>
<dbReference type="STRING" id="1273541.Pyrde_0576"/>
<dbReference type="Pfam" id="PF01812">
    <property type="entry name" value="5-FTHF_cyc-lig"/>
    <property type="match status" value="1"/>
</dbReference>
<dbReference type="EMBL" id="NCQP01000007">
    <property type="protein sequence ID" value="OWJ54083.1"/>
    <property type="molecule type" value="Genomic_DNA"/>
</dbReference>
<evidence type="ECO:0000313" key="4">
    <source>
        <dbReference type="Proteomes" id="UP000196694"/>
    </source>
</evidence>
<reference evidence="1 3" key="1">
    <citation type="submission" date="2015-10" db="EMBL/GenBank/DDBJ databases">
        <title>Complete genome sequence of hyperthermophilic archaeon Pyrodictium delaneyi Su06.</title>
        <authorList>
            <person name="Jung J.-H."/>
            <person name="Lin J."/>
            <person name="Holden J.F."/>
            <person name="Park C.-S."/>
        </authorList>
    </citation>
    <scope>NUCLEOTIDE SEQUENCE [LARGE SCALE GENOMIC DNA]</scope>
    <source>
        <strain evidence="1 3">Su06</strain>
    </source>
</reference>
<dbReference type="AlphaFoldDB" id="A0A0P0N177"/>
<name>A0A0P0N177_9CREN</name>
<gene>
    <name evidence="2" type="ORF">Pdsh_09485</name>
    <name evidence="1" type="ORF">Pyrde_0576</name>
</gene>
<accession>A0A0P0N177</accession>
<keyword evidence="1" id="KW-0436">Ligase</keyword>
<dbReference type="KEGG" id="pdl:Pyrde_0576"/>
<dbReference type="EMBL" id="CP013011">
    <property type="protein sequence ID" value="ALL00626.1"/>
    <property type="molecule type" value="Genomic_DNA"/>
</dbReference>
<dbReference type="GeneID" id="26098912"/>
<dbReference type="PANTHER" id="PTHR13017:SF0">
    <property type="entry name" value="METHENYLTETRAHYDROFOLATE SYNTHASE DOMAIN-CONTAINING PROTEIN"/>
    <property type="match status" value="1"/>
</dbReference>
<dbReference type="SUPFAM" id="SSF100950">
    <property type="entry name" value="NagB/RpiA/CoA transferase-like"/>
    <property type="match status" value="1"/>
</dbReference>
<dbReference type="GO" id="GO:0005737">
    <property type="term" value="C:cytoplasm"/>
    <property type="evidence" value="ECO:0007669"/>
    <property type="project" value="TreeGrafter"/>
</dbReference>
<evidence type="ECO:0000313" key="3">
    <source>
        <dbReference type="Proteomes" id="UP000058613"/>
    </source>
</evidence>
<dbReference type="Proteomes" id="UP000196694">
    <property type="component" value="Unassembled WGS sequence"/>
</dbReference>
<dbReference type="InterPro" id="IPR002698">
    <property type="entry name" value="FTHF_cligase"/>
</dbReference>
<dbReference type="OrthoDB" id="18307at2157"/>
<sequence length="251" mass="28620">MESKTSKEKQRIREYIWRLLEERGVATFPRPVYGRIPNFRGADEAAARLSETPEWRRARIVKVNPDAPQKWVRLAALRSGKIVVMATPRLREGFLLLDPRLIPESLYERAATIRGAFQLGKKLSIDELRSMGGIDLIVTGSVAIDRKGHRIGKGEGYAEIEYGIMRDLGLVVEDVPVATTIHDLQLVDYIPKEPYDLAVDIAATPRRLLRFESAEKPPGIIWDMLPCKKFREIPILQDLARLRNVEKPCRE</sequence>
<dbReference type="Gene3D" id="3.40.50.10420">
    <property type="entry name" value="NagB/RpiA/CoA transferase-like"/>
    <property type="match status" value="1"/>
</dbReference>